<evidence type="ECO:0000256" key="1">
    <source>
        <dbReference type="ARBA" id="ARBA00005417"/>
    </source>
</evidence>
<reference evidence="6 7" key="1">
    <citation type="submission" date="2016-03" db="EMBL/GenBank/DDBJ databases">
        <title>Speciation and ecological success in dimly lit waters: horizontal gene transfer in a green sulfur bacteria bloom unveiled by metagenomic assembly.</title>
        <authorList>
            <person name="Llorens-Mares T."/>
            <person name="Liu Z."/>
            <person name="Allen L.Z."/>
            <person name="Rusch D.B."/>
            <person name="Craig M.T."/>
            <person name="Dupont C.L."/>
            <person name="Bryant D.A."/>
            <person name="Casamayor E.O."/>
        </authorList>
    </citation>
    <scope>NUCLEOTIDE SEQUENCE [LARGE SCALE GENOMIC DNA]</scope>
    <source>
        <strain evidence="6">CIII</strain>
    </source>
</reference>
<keyword evidence="4" id="KW-0067">ATP-binding</keyword>
<dbReference type="AlphaFoldDB" id="A0A165L8V4"/>
<dbReference type="SUPFAM" id="SSF52540">
    <property type="entry name" value="P-loop containing nucleoside triphosphate hydrolases"/>
    <property type="match status" value="1"/>
</dbReference>
<evidence type="ECO:0000313" key="7">
    <source>
        <dbReference type="Proteomes" id="UP000076481"/>
    </source>
</evidence>
<dbReference type="InterPro" id="IPR017871">
    <property type="entry name" value="ABC_transporter-like_CS"/>
</dbReference>
<evidence type="ECO:0000313" key="6">
    <source>
        <dbReference type="EMBL" id="KZK73713.1"/>
    </source>
</evidence>
<proteinExistence type="inferred from homology"/>
<evidence type="ECO:0000256" key="3">
    <source>
        <dbReference type="ARBA" id="ARBA00022741"/>
    </source>
</evidence>
<evidence type="ECO:0000256" key="4">
    <source>
        <dbReference type="ARBA" id="ARBA00022840"/>
    </source>
</evidence>
<organism evidence="6 7">
    <name type="scientific">Pelodictyon luteolum</name>
    <dbReference type="NCBI Taxonomy" id="1100"/>
    <lineage>
        <taxon>Bacteria</taxon>
        <taxon>Pseudomonadati</taxon>
        <taxon>Chlorobiota</taxon>
        <taxon>Chlorobiia</taxon>
        <taxon>Chlorobiales</taxon>
        <taxon>Chlorobiaceae</taxon>
        <taxon>Chlorobium/Pelodictyon group</taxon>
        <taxon>Pelodictyon</taxon>
    </lineage>
</organism>
<keyword evidence="3" id="KW-0547">Nucleotide-binding</keyword>
<dbReference type="InterPro" id="IPR003593">
    <property type="entry name" value="AAA+_ATPase"/>
</dbReference>
<dbReference type="InterPro" id="IPR003439">
    <property type="entry name" value="ABC_transporter-like_ATP-bd"/>
</dbReference>
<dbReference type="PANTHER" id="PTHR42734">
    <property type="entry name" value="METAL TRANSPORT SYSTEM ATP-BINDING PROTEIN TM_0124-RELATED"/>
    <property type="match status" value="1"/>
</dbReference>
<protein>
    <submittedName>
        <fullName evidence="6">ABC transporter</fullName>
    </submittedName>
</protein>
<dbReference type="RefSeq" id="WP_303682155.1">
    <property type="nucleotide sequence ID" value="NZ_LVWG01000034.1"/>
</dbReference>
<dbReference type="GO" id="GO:0016887">
    <property type="term" value="F:ATP hydrolysis activity"/>
    <property type="evidence" value="ECO:0007669"/>
    <property type="project" value="InterPro"/>
</dbReference>
<dbReference type="CDD" id="cd03235">
    <property type="entry name" value="ABC_Metallic_Cations"/>
    <property type="match status" value="1"/>
</dbReference>
<dbReference type="GO" id="GO:0005524">
    <property type="term" value="F:ATP binding"/>
    <property type="evidence" value="ECO:0007669"/>
    <property type="project" value="UniProtKB-KW"/>
</dbReference>
<accession>A0A165L8V4</accession>
<dbReference type="InterPro" id="IPR027417">
    <property type="entry name" value="P-loop_NTPase"/>
</dbReference>
<feature type="domain" description="ABC transporter" evidence="5">
    <location>
        <begin position="6"/>
        <end position="244"/>
    </location>
</feature>
<dbReference type="PROSITE" id="PS00211">
    <property type="entry name" value="ABC_TRANSPORTER_1"/>
    <property type="match status" value="1"/>
</dbReference>
<dbReference type="Pfam" id="PF00005">
    <property type="entry name" value="ABC_tran"/>
    <property type="match status" value="1"/>
</dbReference>
<keyword evidence="2" id="KW-0813">Transport</keyword>
<gene>
    <name evidence="6" type="ORF">A3K90_00895</name>
</gene>
<dbReference type="PROSITE" id="PS50893">
    <property type="entry name" value="ABC_TRANSPORTER_2"/>
    <property type="match status" value="1"/>
</dbReference>
<dbReference type="InterPro" id="IPR050153">
    <property type="entry name" value="Metal_Ion_Import_ABC"/>
</dbReference>
<dbReference type="PANTHER" id="PTHR42734:SF17">
    <property type="entry name" value="METAL TRANSPORT SYSTEM ATP-BINDING PROTEIN TM_0124-RELATED"/>
    <property type="match status" value="1"/>
</dbReference>
<evidence type="ECO:0000256" key="2">
    <source>
        <dbReference type="ARBA" id="ARBA00022448"/>
    </source>
</evidence>
<comment type="similarity">
    <text evidence="1">Belongs to the ABC transporter superfamily.</text>
</comment>
<comment type="caution">
    <text evidence="6">The sequence shown here is derived from an EMBL/GenBank/DDBJ whole genome shotgun (WGS) entry which is preliminary data.</text>
</comment>
<dbReference type="Proteomes" id="UP000076481">
    <property type="component" value="Unassembled WGS sequence"/>
</dbReference>
<dbReference type="Gene3D" id="3.40.50.300">
    <property type="entry name" value="P-loop containing nucleotide triphosphate hydrolases"/>
    <property type="match status" value="1"/>
</dbReference>
<dbReference type="EMBL" id="LVWG01000034">
    <property type="protein sequence ID" value="KZK73713.1"/>
    <property type="molecule type" value="Genomic_DNA"/>
</dbReference>
<sequence length="252" mass="27225">MKDPVIASEGLVVRLGGVDVLKGLTLSVFEGDFIGIVGPNGGGKTTLLRCILGLVRPSAGSIRVFGRLPGASPGRIGYVPQRLFFDRDFPLDVAGLVLMGRLSRKHLLERYTKADRLKVDEALELTGLSAIRHRAVGALSGGELQRALIARALVGDPELLLLDEPTASVDPDMKTSIYDLLEQLLGRMTIMLVSHDIGAISRRVTRVACLNCTLDMHEEGSSLPRGSLDDLYHYPVDAICHHKPDPSDRAGD</sequence>
<dbReference type="SMART" id="SM00382">
    <property type="entry name" value="AAA"/>
    <property type="match status" value="1"/>
</dbReference>
<name>A0A165L8V4_PELLU</name>
<evidence type="ECO:0000259" key="5">
    <source>
        <dbReference type="PROSITE" id="PS50893"/>
    </source>
</evidence>